<keyword evidence="3" id="KW-1185">Reference proteome</keyword>
<organism evidence="2 3">
    <name type="scientific">Bythopirellula polymerisocia</name>
    <dbReference type="NCBI Taxonomy" id="2528003"/>
    <lineage>
        <taxon>Bacteria</taxon>
        <taxon>Pseudomonadati</taxon>
        <taxon>Planctomycetota</taxon>
        <taxon>Planctomycetia</taxon>
        <taxon>Pirellulales</taxon>
        <taxon>Lacipirellulaceae</taxon>
        <taxon>Bythopirellula</taxon>
    </lineage>
</organism>
<reference evidence="2 3" key="1">
    <citation type="submission" date="2019-02" db="EMBL/GenBank/DDBJ databases">
        <title>Deep-cultivation of Planctomycetes and their phenomic and genomic characterization uncovers novel biology.</title>
        <authorList>
            <person name="Wiegand S."/>
            <person name="Jogler M."/>
            <person name="Boedeker C."/>
            <person name="Pinto D."/>
            <person name="Vollmers J."/>
            <person name="Rivas-Marin E."/>
            <person name="Kohn T."/>
            <person name="Peeters S.H."/>
            <person name="Heuer A."/>
            <person name="Rast P."/>
            <person name="Oberbeckmann S."/>
            <person name="Bunk B."/>
            <person name="Jeske O."/>
            <person name="Meyerdierks A."/>
            <person name="Storesund J.E."/>
            <person name="Kallscheuer N."/>
            <person name="Luecker S."/>
            <person name="Lage O.M."/>
            <person name="Pohl T."/>
            <person name="Merkel B.J."/>
            <person name="Hornburger P."/>
            <person name="Mueller R.-W."/>
            <person name="Bruemmer F."/>
            <person name="Labrenz M."/>
            <person name="Spormann A.M."/>
            <person name="Op Den Camp H."/>
            <person name="Overmann J."/>
            <person name="Amann R."/>
            <person name="Jetten M.S.M."/>
            <person name="Mascher T."/>
            <person name="Medema M.H."/>
            <person name="Devos D.P."/>
            <person name="Kaster A.-K."/>
            <person name="Ovreas L."/>
            <person name="Rohde M."/>
            <person name="Galperin M.Y."/>
            <person name="Jogler C."/>
        </authorList>
    </citation>
    <scope>NUCLEOTIDE SEQUENCE [LARGE SCALE GENOMIC DNA]</scope>
    <source>
        <strain evidence="2 3">Pla144</strain>
    </source>
</reference>
<gene>
    <name evidence="2" type="ORF">Pla144_14890</name>
</gene>
<evidence type="ECO:0000313" key="3">
    <source>
        <dbReference type="Proteomes" id="UP000318437"/>
    </source>
</evidence>
<evidence type="ECO:0000313" key="2">
    <source>
        <dbReference type="EMBL" id="TWU28202.1"/>
    </source>
</evidence>
<comment type="caution">
    <text evidence="2">The sequence shown here is derived from an EMBL/GenBank/DDBJ whole genome shotgun (WGS) entry which is preliminary data.</text>
</comment>
<dbReference type="RefSeq" id="WP_146449413.1">
    <property type="nucleotide sequence ID" value="NZ_SJPS01000002.1"/>
</dbReference>
<keyword evidence="1" id="KW-0812">Transmembrane</keyword>
<keyword evidence="1" id="KW-0472">Membrane</keyword>
<keyword evidence="1" id="KW-1133">Transmembrane helix</keyword>
<accession>A0A5C6CUK2</accession>
<evidence type="ECO:0000256" key="1">
    <source>
        <dbReference type="SAM" id="Phobius"/>
    </source>
</evidence>
<sequence length="532" mass="56905">MAKLATCPGCTTQLALPEEATLSDEARCPRCGEEFPLMEAVQFSIPTAELIPANERNTSSEVVEWAAKPLEGKQTDFCAAVDEPVESDEEEPYQFQPKMPESIDPDLNATLSDWEARLKRAISDTAPSEMVEDSTGDDPQLSCETEFKLENKSIDELKDFSFPHEDLEPQVEPELEPSTGPLSAAETEEFEFVSAESTISTSADATTANLVQPTSPEMVINTTQTSSPRKKKNRSLSRTMLSASLGVVGIPLGLYALLWIKGPAADMAHLANYLPQFILPPSMQSPTSSLEENAETLALNRSEPLPSKDEQATPPLVADPEVQPATAEVPAYNGPRFEMVDGEEFSQLLSVASQAAPDLIAGDLAAQSDKSRMGHAYISLCRLADKCSFMNQPGHSAEDADHVAEAQELLETTFSSPDVLADLPQIAGPWWEFVSRPSPGIVLTGSVERVEKTAAGSLAHVKLGEMGASISVLLGGDSPHLGTQLGVVGSIVSDPSSKIPALSGLSEPIVVAHFSFPIAGPNLGDMLSVRPH</sequence>
<feature type="transmembrane region" description="Helical" evidence="1">
    <location>
        <begin position="239"/>
        <end position="260"/>
    </location>
</feature>
<protein>
    <submittedName>
        <fullName evidence="2">Uncharacterized protein</fullName>
    </submittedName>
</protein>
<dbReference type="Proteomes" id="UP000318437">
    <property type="component" value="Unassembled WGS sequence"/>
</dbReference>
<dbReference type="OrthoDB" id="292439at2"/>
<proteinExistence type="predicted"/>
<dbReference type="EMBL" id="SJPS01000002">
    <property type="protein sequence ID" value="TWU28202.1"/>
    <property type="molecule type" value="Genomic_DNA"/>
</dbReference>
<dbReference type="AlphaFoldDB" id="A0A5C6CUK2"/>
<name>A0A5C6CUK2_9BACT</name>